<dbReference type="EMBL" id="JARQZJ010000043">
    <property type="protein sequence ID" value="KAK9877582.1"/>
    <property type="molecule type" value="Genomic_DNA"/>
</dbReference>
<proteinExistence type="predicted"/>
<dbReference type="AlphaFoldDB" id="A0AAW1UA43"/>
<name>A0AAW1UA43_9CUCU</name>
<organism evidence="1 2">
    <name type="scientific">Henosepilachna vigintioctopunctata</name>
    <dbReference type="NCBI Taxonomy" id="420089"/>
    <lineage>
        <taxon>Eukaryota</taxon>
        <taxon>Metazoa</taxon>
        <taxon>Ecdysozoa</taxon>
        <taxon>Arthropoda</taxon>
        <taxon>Hexapoda</taxon>
        <taxon>Insecta</taxon>
        <taxon>Pterygota</taxon>
        <taxon>Neoptera</taxon>
        <taxon>Endopterygota</taxon>
        <taxon>Coleoptera</taxon>
        <taxon>Polyphaga</taxon>
        <taxon>Cucujiformia</taxon>
        <taxon>Coccinelloidea</taxon>
        <taxon>Coccinellidae</taxon>
        <taxon>Epilachninae</taxon>
        <taxon>Epilachnini</taxon>
        <taxon>Henosepilachna</taxon>
    </lineage>
</organism>
<evidence type="ECO:0000313" key="2">
    <source>
        <dbReference type="Proteomes" id="UP001431783"/>
    </source>
</evidence>
<reference evidence="1 2" key="1">
    <citation type="submission" date="2023-03" db="EMBL/GenBank/DDBJ databases">
        <title>Genome insight into feeding habits of ladybird beetles.</title>
        <authorList>
            <person name="Li H.-S."/>
            <person name="Huang Y.-H."/>
            <person name="Pang H."/>
        </authorList>
    </citation>
    <scope>NUCLEOTIDE SEQUENCE [LARGE SCALE GENOMIC DNA]</scope>
    <source>
        <strain evidence="1">SYSU_2023b</strain>
        <tissue evidence="1">Whole body</tissue>
    </source>
</reference>
<sequence length="171" mass="19551">MDEFLFGFKLEAAADGKSNVIAVTSIGTQEDEKFRLLAKDTAASKHKFVVEISNFTKNSLNEFVDDNKIESKICSTTIKSDEIIVPKEEYTDLQINFNEDIEINDFEAVTTEVNEERKMEIESQIKSEQGMNFILNDLGNNFEMKRITLSSFVVMEITKKDNSNYKSVQLH</sequence>
<accession>A0AAW1UA43</accession>
<keyword evidence="2" id="KW-1185">Reference proteome</keyword>
<protein>
    <submittedName>
        <fullName evidence="1">Uncharacterized protein</fullName>
    </submittedName>
</protein>
<dbReference type="Proteomes" id="UP001431783">
    <property type="component" value="Unassembled WGS sequence"/>
</dbReference>
<comment type="caution">
    <text evidence="1">The sequence shown here is derived from an EMBL/GenBank/DDBJ whole genome shotgun (WGS) entry which is preliminary data.</text>
</comment>
<gene>
    <name evidence="1" type="ORF">WA026_019251</name>
</gene>
<evidence type="ECO:0000313" key="1">
    <source>
        <dbReference type="EMBL" id="KAK9877582.1"/>
    </source>
</evidence>